<evidence type="ECO:0000256" key="10">
    <source>
        <dbReference type="ARBA" id="ARBA00023603"/>
    </source>
</evidence>
<evidence type="ECO:0000256" key="4">
    <source>
        <dbReference type="ARBA" id="ARBA00022692"/>
    </source>
</evidence>
<keyword evidence="7 13" id="KW-0472">Membrane</keyword>
<feature type="transmembrane region" description="Helical" evidence="13">
    <location>
        <begin position="49"/>
        <end position="69"/>
    </location>
</feature>
<evidence type="ECO:0000256" key="8">
    <source>
        <dbReference type="ARBA" id="ARBA00023315"/>
    </source>
</evidence>
<feature type="transmembrane region" description="Helical" evidence="13">
    <location>
        <begin position="6"/>
        <end position="28"/>
    </location>
</feature>
<evidence type="ECO:0000256" key="2">
    <source>
        <dbReference type="ARBA" id="ARBA00022475"/>
    </source>
</evidence>
<evidence type="ECO:0000256" key="12">
    <source>
        <dbReference type="ARBA" id="ARBA00025324"/>
    </source>
</evidence>
<evidence type="ECO:0000256" key="5">
    <source>
        <dbReference type="ARBA" id="ARBA00022729"/>
    </source>
</evidence>
<comment type="subcellular location">
    <subcellularLocation>
        <location evidence="1">Cell membrane</location>
        <topology evidence="1">Single-pass membrane protein</topology>
    </subcellularLocation>
</comment>
<keyword evidence="5" id="KW-0732">Signal</keyword>
<dbReference type="UniPathway" id="UPA00029">
    <property type="reaction ID" value="UER00560"/>
</dbReference>
<dbReference type="InterPro" id="IPR044021">
    <property type="entry name" value="CrtO"/>
</dbReference>
<dbReference type="GO" id="GO:0005886">
    <property type="term" value="C:plasma membrane"/>
    <property type="evidence" value="ECO:0007669"/>
    <property type="project" value="UniProtKB-SubCell"/>
</dbReference>
<evidence type="ECO:0000313" key="15">
    <source>
        <dbReference type="Proteomes" id="UP000010796"/>
    </source>
</evidence>
<feature type="transmembrane region" description="Helical" evidence="13">
    <location>
        <begin position="99"/>
        <end position="132"/>
    </location>
</feature>
<dbReference type="Proteomes" id="UP000010796">
    <property type="component" value="Chromosome"/>
</dbReference>
<dbReference type="HOGENOM" id="CLU_1641095_0_0_10"/>
<reference evidence="15" key="1">
    <citation type="submission" date="2012-02" db="EMBL/GenBank/DDBJ databases">
        <title>The complete genome of Echinicola vietnamensis DSM 17526.</title>
        <authorList>
            <person name="Lucas S."/>
            <person name="Copeland A."/>
            <person name="Lapidus A."/>
            <person name="Glavina del Rio T."/>
            <person name="Dalin E."/>
            <person name="Tice H."/>
            <person name="Bruce D."/>
            <person name="Goodwin L."/>
            <person name="Pitluck S."/>
            <person name="Peters L."/>
            <person name="Ovchinnikova G."/>
            <person name="Teshima H."/>
            <person name="Kyrpides N."/>
            <person name="Mavromatis K."/>
            <person name="Ivanova N."/>
            <person name="Brettin T."/>
            <person name="Detter J.C."/>
            <person name="Han C."/>
            <person name="Larimer F."/>
            <person name="Land M."/>
            <person name="Hauser L."/>
            <person name="Markowitz V."/>
            <person name="Cheng J.-F."/>
            <person name="Hugenholtz P."/>
            <person name="Woyke T."/>
            <person name="Wu D."/>
            <person name="Brambilla E."/>
            <person name="Klenk H.-P."/>
            <person name="Eisen J.A."/>
        </authorList>
    </citation>
    <scope>NUCLEOTIDE SEQUENCE [LARGE SCALE GENOMIC DNA]</scope>
    <source>
        <strain evidence="15">DSM 17526 / LMG 23754 / KMM 6221</strain>
    </source>
</reference>
<dbReference type="RefSeq" id="WP_015267979.1">
    <property type="nucleotide sequence ID" value="NC_019904.1"/>
</dbReference>
<dbReference type="GO" id="GO:0016746">
    <property type="term" value="F:acyltransferase activity"/>
    <property type="evidence" value="ECO:0007669"/>
    <property type="project" value="UniProtKB-KW"/>
</dbReference>
<keyword evidence="2" id="KW-1003">Cell membrane</keyword>
<sequence>MHYINNIFLALFTYVFSLFCGAFILHRLSPPKLFGRYRRRFLFNREGCYRRLGIYRFGFLMSLGPFSYLDHHLLYSPNYHRHSLEDAMFRHFKREAEHLLAFLLLIGVAIGACFSGITWTYIILLCALNLLFNLCPFLYHQSVRLRMVALIDRYDPPTGES</sequence>
<keyword evidence="8" id="KW-0012">Acyltransferase</keyword>
<evidence type="ECO:0000256" key="3">
    <source>
        <dbReference type="ARBA" id="ARBA00022679"/>
    </source>
</evidence>
<comment type="function">
    <text evidence="12">Catalyzes the acylation of glycosyl-4,4'-diaponeurosporenoate, i.e. the esterification of glucose at the C6'' position with the carboxyl group of the C(15) fatty acid 12-methyltetradecanoic acid, to yield staphyloxanthin. This is the last step in the biosynthesis of this orange pigment, present in most staphylococci strains.</text>
</comment>
<keyword evidence="15" id="KW-1185">Reference proteome</keyword>
<comment type="similarity">
    <text evidence="10">Belongs to the acyltransferase CrtO family.</text>
</comment>
<evidence type="ECO:0000256" key="7">
    <source>
        <dbReference type="ARBA" id="ARBA00023136"/>
    </source>
</evidence>
<name>L0G623_ECHVK</name>
<comment type="pathway">
    <text evidence="9">Carotenoid biosynthesis; staphyloxanthin biosynthesis; staphyloxanthin from farnesyl diphosphate: step 5/5.</text>
</comment>
<evidence type="ECO:0000313" key="14">
    <source>
        <dbReference type="EMBL" id="AGA80446.1"/>
    </source>
</evidence>
<dbReference type="OrthoDB" id="9841997at2"/>
<dbReference type="Pfam" id="PF18927">
    <property type="entry name" value="CrtO"/>
    <property type="match status" value="1"/>
</dbReference>
<gene>
    <name evidence="14" type="ordered locus">Echvi_4252</name>
</gene>
<evidence type="ECO:0000256" key="9">
    <source>
        <dbReference type="ARBA" id="ARBA00023588"/>
    </source>
</evidence>
<accession>L0G623</accession>
<evidence type="ECO:0000256" key="1">
    <source>
        <dbReference type="ARBA" id="ARBA00004162"/>
    </source>
</evidence>
<dbReference type="AlphaFoldDB" id="L0G623"/>
<evidence type="ECO:0000256" key="13">
    <source>
        <dbReference type="SAM" id="Phobius"/>
    </source>
</evidence>
<keyword evidence="4 13" id="KW-0812">Transmembrane</keyword>
<dbReference type="KEGG" id="evi:Echvi_4252"/>
<organism evidence="14 15">
    <name type="scientific">Echinicola vietnamensis (strain DSM 17526 / LMG 23754 / KMM 6221)</name>
    <dbReference type="NCBI Taxonomy" id="926556"/>
    <lineage>
        <taxon>Bacteria</taxon>
        <taxon>Pseudomonadati</taxon>
        <taxon>Bacteroidota</taxon>
        <taxon>Cytophagia</taxon>
        <taxon>Cytophagales</taxon>
        <taxon>Cyclobacteriaceae</taxon>
        <taxon>Echinicola</taxon>
    </lineage>
</organism>
<keyword evidence="6 13" id="KW-1133">Transmembrane helix</keyword>
<protein>
    <recommendedName>
        <fullName evidence="11">Glycosyl-4,4'-diaponeurosporenoate acyltransferase</fullName>
    </recommendedName>
</protein>
<proteinExistence type="inferred from homology"/>
<evidence type="ECO:0000256" key="11">
    <source>
        <dbReference type="ARBA" id="ARBA00023667"/>
    </source>
</evidence>
<keyword evidence="3" id="KW-0808">Transferase</keyword>
<dbReference type="EMBL" id="CP003346">
    <property type="protein sequence ID" value="AGA80446.1"/>
    <property type="molecule type" value="Genomic_DNA"/>
</dbReference>
<evidence type="ECO:0000256" key="6">
    <source>
        <dbReference type="ARBA" id="ARBA00022989"/>
    </source>
</evidence>